<dbReference type="EC" id="3.2.1.68" evidence="8"/>
<reference evidence="11 12" key="1">
    <citation type="journal article" date="2009" name="Science">
        <title>Green evolution and dynamic adaptations revealed by genomes of the marine picoeukaryotes Micromonas.</title>
        <authorList>
            <person name="Worden A.Z."/>
            <person name="Lee J.H."/>
            <person name="Mock T."/>
            <person name="Rouze P."/>
            <person name="Simmons M.P."/>
            <person name="Aerts A.L."/>
            <person name="Allen A.E."/>
            <person name="Cuvelier M.L."/>
            <person name="Derelle E."/>
            <person name="Everett M.V."/>
            <person name="Foulon E."/>
            <person name="Grimwood J."/>
            <person name="Gundlach H."/>
            <person name="Henrissat B."/>
            <person name="Napoli C."/>
            <person name="McDonald S.M."/>
            <person name="Parker M.S."/>
            <person name="Rombauts S."/>
            <person name="Salamov A."/>
            <person name="Von Dassow P."/>
            <person name="Badger J.H."/>
            <person name="Coutinho P.M."/>
            <person name="Demir E."/>
            <person name="Dubchak I."/>
            <person name="Gentemann C."/>
            <person name="Eikrem W."/>
            <person name="Gready J.E."/>
            <person name="John U."/>
            <person name="Lanier W."/>
            <person name="Lindquist E.A."/>
            <person name="Lucas S."/>
            <person name="Mayer K.F."/>
            <person name="Moreau H."/>
            <person name="Not F."/>
            <person name="Otillar R."/>
            <person name="Panaud O."/>
            <person name="Pangilinan J."/>
            <person name="Paulsen I."/>
            <person name="Piegu B."/>
            <person name="Poliakov A."/>
            <person name="Robbens S."/>
            <person name="Schmutz J."/>
            <person name="Toulza E."/>
            <person name="Wyss T."/>
            <person name="Zelensky A."/>
            <person name="Zhou K."/>
            <person name="Armbrust E.V."/>
            <person name="Bhattacharya D."/>
            <person name="Goodenough U.W."/>
            <person name="Van de Peer Y."/>
            <person name="Grigoriev I.V."/>
        </authorList>
    </citation>
    <scope>NUCLEOTIDE SEQUENCE [LARGE SCALE GENOMIC DNA]</scope>
    <source>
        <strain evidence="12">RCC299 / NOUM17</strain>
    </source>
</reference>
<dbReference type="CDD" id="cd02856">
    <property type="entry name" value="E_set_GDE_Isoamylase_N"/>
    <property type="match status" value="1"/>
</dbReference>
<sequence length="788" mass="87708">MSSRARVGGTNPGAFKPKSSPINRGGANLARGQPIAAQVEPYSWGDIPTTPSATRDLPSWLPQPAPVHGDGGPGTFVPPPAFEPVTTPPVIDVDRIRISEGYAQFLGPTPAGDVINPGVNFALHSAAAAAVDLLIYFDPSSTSKQPSLRIPLDPKKNKTGDVWHVRLDNIPRGGDGYVIRYGYLVDGGKSPHRWDYWEPNQLMVDPYAPLVEGRRVYGKNETCPNGEVGQWLGAFALDETPFDWGGVEPPNIPPQDLVVYECTPRAFTASSSSGLDEDVRGSFLGIAEKVQHIKDAGYNAVELLPVFHFDEMEFKLSPNPRDHMLNTWGYSTMAFFAPMTVYASKGAGPQQAAREFKHMVKTMHANGIEVLLDVVYNHTGEGSGRFFSFRGIDNKSYYMMEDLNGKVNYKNYTGCGNTFNCNHEPVMNLVLDSLRHWVDEYHVDGFRFDLTSCLCRDPNSGAIMTSPPVVRAIAKDNTLARCKLFAEPWDCAMDGYLVGKFPNWDRWGEWNGIYRDTVRRFLKGDPGLKSQFASSLCGSADMYNVNARKPYHSLNFITAHDGFTLRDLVSYNKKQNHQNGEEGRDGCNDNHSWNCGQEGESNDQAVASLRWRQMRNMHLALMVSQGTPMVLMGDEYGHTRKGNNNTYGHDNELNNFDWAALEKQRDHYFRYHAGLVKFRKNHPLLGRAEFLNDNDITWHEDNWDNPDSLFLAYQLHDCGQGGGDLYIAFNQHDFFVDAALPPPPGGKSWHRVVDTNLPPPADFVEHGEGGVGARYNVAPRGAVMLVAK</sequence>
<organism evidence="11 12">
    <name type="scientific">Micromonas commoda (strain RCC299 / NOUM17 / CCMP2709)</name>
    <name type="common">Picoplanktonic green alga</name>
    <dbReference type="NCBI Taxonomy" id="296587"/>
    <lineage>
        <taxon>Eukaryota</taxon>
        <taxon>Viridiplantae</taxon>
        <taxon>Chlorophyta</taxon>
        <taxon>Mamiellophyceae</taxon>
        <taxon>Mamiellales</taxon>
        <taxon>Mamiellaceae</taxon>
        <taxon>Micromonas</taxon>
    </lineage>
</organism>
<keyword evidence="12" id="KW-1185">Reference proteome</keyword>
<dbReference type="GO" id="GO:0005975">
    <property type="term" value="P:carbohydrate metabolic process"/>
    <property type="evidence" value="ECO:0007669"/>
    <property type="project" value="InterPro"/>
</dbReference>
<protein>
    <recommendedName>
        <fullName evidence="8">isoamylase</fullName>
        <ecNumber evidence="8">3.2.1.68</ecNumber>
    </recommendedName>
</protein>
<dbReference type="GO" id="GO:0009507">
    <property type="term" value="C:chloroplast"/>
    <property type="evidence" value="ECO:0007669"/>
    <property type="project" value="UniProtKB-SubCell"/>
</dbReference>
<dbReference type="GO" id="GO:0019156">
    <property type="term" value="F:isoamylase activity"/>
    <property type="evidence" value="ECO:0007669"/>
    <property type="project" value="UniProtKB-EC"/>
</dbReference>
<keyword evidence="6" id="KW-0809">Transit peptide</keyword>
<comment type="catalytic activity">
    <reaction evidence="7">
        <text>Hydrolysis of (1-&gt;6)-alpha-D-glucosidic branch linkages in glycogen, amylopectin and their beta-limit dextrins.</text>
        <dbReference type="EC" id="3.2.1.68"/>
    </reaction>
</comment>
<keyword evidence="3" id="KW-0150">Chloroplast</keyword>
<dbReference type="InterPro" id="IPR013780">
    <property type="entry name" value="Glyco_hydro_b"/>
</dbReference>
<feature type="compositionally biased region" description="Basic and acidic residues" evidence="9">
    <location>
        <begin position="579"/>
        <end position="588"/>
    </location>
</feature>
<dbReference type="EMBL" id="CP001333">
    <property type="protein sequence ID" value="ACO67665.1"/>
    <property type="molecule type" value="Genomic_DNA"/>
</dbReference>
<dbReference type="Gene3D" id="2.60.40.10">
    <property type="entry name" value="Immunoglobulins"/>
    <property type="match status" value="1"/>
</dbReference>
<dbReference type="SUPFAM" id="SSF51011">
    <property type="entry name" value="Glycosyl hydrolase domain"/>
    <property type="match status" value="1"/>
</dbReference>
<dbReference type="eggNOG" id="KOG0470">
    <property type="taxonomic scope" value="Eukaryota"/>
</dbReference>
<evidence type="ECO:0000256" key="9">
    <source>
        <dbReference type="SAM" id="MobiDB-lite"/>
    </source>
</evidence>
<dbReference type="InterPro" id="IPR013783">
    <property type="entry name" value="Ig-like_fold"/>
</dbReference>
<name>C1EIE0_MICCC</name>
<dbReference type="OrthoDB" id="204980at2759"/>
<keyword evidence="4" id="KW-0934">Plastid</keyword>
<evidence type="ECO:0000256" key="7">
    <source>
        <dbReference type="ARBA" id="ARBA00051664"/>
    </source>
</evidence>
<dbReference type="KEGG" id="mis:MICPUN_105010"/>
<evidence type="ECO:0000256" key="4">
    <source>
        <dbReference type="ARBA" id="ARBA00022640"/>
    </source>
</evidence>
<keyword evidence="5 11" id="KW-0378">Hydrolase</keyword>
<evidence type="ECO:0000256" key="3">
    <source>
        <dbReference type="ARBA" id="ARBA00022528"/>
    </source>
</evidence>
<evidence type="ECO:0000256" key="6">
    <source>
        <dbReference type="ARBA" id="ARBA00022946"/>
    </source>
</evidence>
<dbReference type="Gene3D" id="3.20.20.80">
    <property type="entry name" value="Glycosidases"/>
    <property type="match status" value="1"/>
</dbReference>
<dbReference type="GeneID" id="8249339"/>
<dbReference type="InParanoid" id="C1EIE0"/>
<evidence type="ECO:0000313" key="12">
    <source>
        <dbReference type="Proteomes" id="UP000002009"/>
    </source>
</evidence>
<dbReference type="SMART" id="SM00642">
    <property type="entry name" value="Aamy"/>
    <property type="match status" value="1"/>
</dbReference>
<dbReference type="InterPro" id="IPR048650">
    <property type="entry name" value="ISOA1-3-like_C"/>
</dbReference>
<dbReference type="Proteomes" id="UP000002009">
    <property type="component" value="Chromosome 15"/>
</dbReference>
<dbReference type="Pfam" id="PF21156">
    <property type="entry name" value="ISOA1-3_C"/>
    <property type="match status" value="1"/>
</dbReference>
<dbReference type="RefSeq" id="XP_002506407.1">
    <property type="nucleotide sequence ID" value="XM_002506361.1"/>
</dbReference>
<dbReference type="AlphaFoldDB" id="C1EIE0"/>
<dbReference type="FunCoup" id="C1EIE0">
    <property type="interactions" value="29"/>
</dbReference>
<dbReference type="InterPro" id="IPR044505">
    <property type="entry name" value="GlgX_Isoamylase_N_E_set"/>
</dbReference>
<accession>C1EIE0</accession>
<proteinExistence type="inferred from homology"/>
<dbReference type="PANTHER" id="PTHR43002">
    <property type="entry name" value="GLYCOGEN DEBRANCHING ENZYME"/>
    <property type="match status" value="1"/>
</dbReference>
<evidence type="ECO:0000256" key="2">
    <source>
        <dbReference type="ARBA" id="ARBA00008061"/>
    </source>
</evidence>
<dbReference type="Pfam" id="PF00128">
    <property type="entry name" value="Alpha-amylase"/>
    <property type="match status" value="1"/>
</dbReference>
<dbReference type="SUPFAM" id="SSF81296">
    <property type="entry name" value="E set domains"/>
    <property type="match status" value="1"/>
</dbReference>
<dbReference type="STRING" id="296587.C1EIE0"/>
<dbReference type="Pfam" id="PF02922">
    <property type="entry name" value="CBM_48"/>
    <property type="match status" value="1"/>
</dbReference>
<dbReference type="InterPro" id="IPR017853">
    <property type="entry name" value="GH"/>
</dbReference>
<dbReference type="InterPro" id="IPR014756">
    <property type="entry name" value="Ig_E-set"/>
</dbReference>
<evidence type="ECO:0000256" key="5">
    <source>
        <dbReference type="ARBA" id="ARBA00022801"/>
    </source>
</evidence>
<dbReference type="InterPro" id="IPR004193">
    <property type="entry name" value="Glyco_hydro_13_N"/>
</dbReference>
<feature type="region of interest" description="Disordered" evidence="9">
    <location>
        <begin position="575"/>
        <end position="599"/>
    </location>
</feature>
<dbReference type="OMA" id="INHFQWG"/>
<dbReference type="SUPFAM" id="SSF51445">
    <property type="entry name" value="(Trans)glycosidases"/>
    <property type="match status" value="1"/>
</dbReference>
<dbReference type="FunFam" id="3.20.20.80:FF:000054">
    <property type="entry name" value="Glycogen debranching enzyme"/>
    <property type="match status" value="1"/>
</dbReference>
<dbReference type="CDD" id="cd11326">
    <property type="entry name" value="AmyAc_Glg_debranch"/>
    <property type="match status" value="1"/>
</dbReference>
<comment type="subcellular location">
    <subcellularLocation>
        <location evidence="1">Plastid</location>
        <location evidence="1">Chloroplast</location>
    </subcellularLocation>
</comment>
<dbReference type="InterPro" id="IPR006047">
    <property type="entry name" value="GH13_cat_dom"/>
</dbReference>
<evidence type="ECO:0000256" key="8">
    <source>
        <dbReference type="ARBA" id="ARBA00066531"/>
    </source>
</evidence>
<feature type="region of interest" description="Disordered" evidence="9">
    <location>
        <begin position="1"/>
        <end position="34"/>
    </location>
</feature>
<evidence type="ECO:0000259" key="10">
    <source>
        <dbReference type="SMART" id="SM00642"/>
    </source>
</evidence>
<gene>
    <name evidence="11" type="primary">ISA3</name>
    <name evidence="11" type="ORF">MICPUN_105010</name>
</gene>
<evidence type="ECO:0000256" key="1">
    <source>
        <dbReference type="ARBA" id="ARBA00004229"/>
    </source>
</evidence>
<comment type="similarity">
    <text evidence="2">Belongs to the glycosyl hydrolase 13 family.</text>
</comment>
<feature type="domain" description="Glycosyl hydrolase family 13 catalytic" evidence="10">
    <location>
        <begin position="261"/>
        <end position="679"/>
    </location>
</feature>
<evidence type="ECO:0000313" key="11">
    <source>
        <dbReference type="EMBL" id="ACO67665.1"/>
    </source>
</evidence>
<dbReference type="CAZy" id="CBM48">
    <property type="family name" value="Carbohydrate-Binding Module Family 48"/>
</dbReference>
<dbReference type="CAZy" id="GH13">
    <property type="family name" value="Glycoside Hydrolase Family 13"/>
</dbReference>
<dbReference type="Gene3D" id="2.60.40.1180">
    <property type="entry name" value="Golgi alpha-mannosidase II"/>
    <property type="match status" value="1"/>
</dbReference>